<dbReference type="InterPro" id="IPR002942">
    <property type="entry name" value="S4_RNA-bd"/>
</dbReference>
<sequence>MSKTTSSADSLQVRLDKWLWAARFFKTRNLAKEAIEGGKVHYNGARGKPSRHVEVGATLVIRQGFDEKTVVVEGLAEQRRPAVEAQQLYRETEDSQRKREQAAAQRKTGGVLVSDHRPNKKERRQLVRFKGDVRSGQE</sequence>
<feature type="compositionally biased region" description="Basic residues" evidence="5">
    <location>
        <begin position="118"/>
        <end position="127"/>
    </location>
</feature>
<evidence type="ECO:0000256" key="1">
    <source>
        <dbReference type="ARBA" id="ARBA00008396"/>
    </source>
</evidence>
<evidence type="ECO:0000259" key="6">
    <source>
        <dbReference type="SMART" id="SM00363"/>
    </source>
</evidence>
<reference evidence="7 8" key="1">
    <citation type="submission" date="2024-09" db="EMBL/GenBank/DDBJ databases">
        <authorList>
            <person name="Sun Q."/>
            <person name="Mori K."/>
        </authorList>
    </citation>
    <scope>NUCLEOTIDE SEQUENCE [LARGE SCALE GENOMIC DNA]</scope>
    <source>
        <strain evidence="7 8">ATCC 51285</strain>
    </source>
</reference>
<feature type="region of interest" description="Disordered" evidence="5">
    <location>
        <begin position="86"/>
        <end position="138"/>
    </location>
</feature>
<dbReference type="SUPFAM" id="SSF55174">
    <property type="entry name" value="Alpha-L RNA-binding motif"/>
    <property type="match status" value="1"/>
</dbReference>
<organism evidence="7 8">
    <name type="scientific">Balneatrix alpica</name>
    <dbReference type="NCBI Taxonomy" id="75684"/>
    <lineage>
        <taxon>Bacteria</taxon>
        <taxon>Pseudomonadati</taxon>
        <taxon>Pseudomonadota</taxon>
        <taxon>Gammaproteobacteria</taxon>
        <taxon>Oceanospirillales</taxon>
        <taxon>Balneatrichaceae</taxon>
        <taxon>Balneatrix</taxon>
    </lineage>
</organism>
<feature type="compositionally biased region" description="Basic and acidic residues" evidence="5">
    <location>
        <begin position="90"/>
        <end position="101"/>
    </location>
</feature>
<dbReference type="PIRSF" id="PIRSF016821">
    <property type="entry name" value="HSP15"/>
    <property type="match status" value="1"/>
</dbReference>
<keyword evidence="2 4" id="KW-0694">RNA-binding</keyword>
<protein>
    <recommendedName>
        <fullName evidence="4">Heat shock protein 15</fullName>
    </recommendedName>
</protein>
<dbReference type="Proteomes" id="UP001589628">
    <property type="component" value="Unassembled WGS sequence"/>
</dbReference>
<dbReference type="PROSITE" id="PS50889">
    <property type="entry name" value="S4"/>
    <property type="match status" value="1"/>
</dbReference>
<dbReference type="Gene3D" id="3.10.290.10">
    <property type="entry name" value="RNA-binding S4 domain"/>
    <property type="match status" value="1"/>
</dbReference>
<keyword evidence="7" id="KW-0346">Stress response</keyword>
<dbReference type="RefSeq" id="WP_027312879.1">
    <property type="nucleotide sequence ID" value="NZ_JAUESS010000013.1"/>
</dbReference>
<proteinExistence type="inferred from homology"/>
<evidence type="ECO:0000256" key="3">
    <source>
        <dbReference type="ARBA" id="ARBA00023125"/>
    </source>
</evidence>
<dbReference type="SMART" id="SM00363">
    <property type="entry name" value="S4"/>
    <property type="match status" value="1"/>
</dbReference>
<evidence type="ECO:0000256" key="2">
    <source>
        <dbReference type="ARBA" id="ARBA00022884"/>
    </source>
</evidence>
<evidence type="ECO:0000313" key="7">
    <source>
        <dbReference type="EMBL" id="MFB9887925.1"/>
    </source>
</evidence>
<feature type="domain" description="RNA-binding S4" evidence="6">
    <location>
        <begin position="13"/>
        <end position="76"/>
    </location>
</feature>
<feature type="compositionally biased region" description="Basic and acidic residues" evidence="5">
    <location>
        <begin position="129"/>
        <end position="138"/>
    </location>
</feature>
<dbReference type="EMBL" id="JBHLZN010000007">
    <property type="protein sequence ID" value="MFB9887925.1"/>
    <property type="molecule type" value="Genomic_DNA"/>
</dbReference>
<comment type="caution">
    <text evidence="7">The sequence shown here is derived from an EMBL/GenBank/DDBJ whole genome shotgun (WGS) entry which is preliminary data.</text>
</comment>
<dbReference type="InterPro" id="IPR025708">
    <property type="entry name" value="HSP15"/>
</dbReference>
<gene>
    <name evidence="7" type="primary">hslR</name>
    <name evidence="7" type="ORF">ACFFLH_16035</name>
</gene>
<evidence type="ECO:0000313" key="8">
    <source>
        <dbReference type="Proteomes" id="UP001589628"/>
    </source>
</evidence>
<accession>A0ABV5ZGG0</accession>
<keyword evidence="3 4" id="KW-0238">DNA-binding</keyword>
<dbReference type="NCBIfam" id="NF007673">
    <property type="entry name" value="PRK10348.1"/>
    <property type="match status" value="1"/>
</dbReference>
<dbReference type="Pfam" id="PF01479">
    <property type="entry name" value="S4"/>
    <property type="match status" value="1"/>
</dbReference>
<evidence type="ECO:0000256" key="4">
    <source>
        <dbReference type="PIRNR" id="PIRNR016821"/>
    </source>
</evidence>
<evidence type="ECO:0000256" key="5">
    <source>
        <dbReference type="SAM" id="MobiDB-lite"/>
    </source>
</evidence>
<name>A0ABV5ZGG0_9GAMM</name>
<comment type="similarity">
    <text evidence="1 4">Belongs to the HSP15 family.</text>
</comment>
<dbReference type="CDD" id="cd00165">
    <property type="entry name" value="S4"/>
    <property type="match status" value="1"/>
</dbReference>
<keyword evidence="8" id="KW-1185">Reference proteome</keyword>
<dbReference type="InterPro" id="IPR036986">
    <property type="entry name" value="S4_RNA-bd_sf"/>
</dbReference>